<protein>
    <submittedName>
        <fullName evidence="1">Uncharacterized protein</fullName>
    </submittedName>
</protein>
<dbReference type="EMBL" id="FCON02000052">
    <property type="protein sequence ID" value="SAL73184.1"/>
    <property type="molecule type" value="Genomic_DNA"/>
</dbReference>
<dbReference type="AlphaFoldDB" id="A0A158JW40"/>
<reference evidence="1" key="1">
    <citation type="submission" date="2016-01" db="EMBL/GenBank/DDBJ databases">
        <authorList>
            <person name="Peeters C."/>
        </authorList>
    </citation>
    <scope>NUCLEOTIDE SEQUENCE [LARGE SCALE GENOMIC DNA]</scope>
    <source>
        <strain evidence="1">LMG 22940</strain>
    </source>
</reference>
<dbReference type="Proteomes" id="UP000054770">
    <property type="component" value="Unassembled WGS sequence"/>
</dbReference>
<comment type="caution">
    <text evidence="1">The sequence shown here is derived from an EMBL/GenBank/DDBJ whole genome shotgun (WGS) entry which is preliminary data.</text>
</comment>
<proteinExistence type="predicted"/>
<evidence type="ECO:0000313" key="2">
    <source>
        <dbReference type="Proteomes" id="UP000054770"/>
    </source>
</evidence>
<accession>A0A158JW40</accession>
<evidence type="ECO:0000313" key="1">
    <source>
        <dbReference type="EMBL" id="SAL73184.1"/>
    </source>
</evidence>
<organism evidence="1 2">
    <name type="scientific">Caballeronia choica</name>
    <dbReference type="NCBI Taxonomy" id="326476"/>
    <lineage>
        <taxon>Bacteria</taxon>
        <taxon>Pseudomonadati</taxon>
        <taxon>Pseudomonadota</taxon>
        <taxon>Betaproteobacteria</taxon>
        <taxon>Burkholderiales</taxon>
        <taxon>Burkholderiaceae</taxon>
        <taxon>Caballeronia</taxon>
    </lineage>
</organism>
<keyword evidence="2" id="KW-1185">Reference proteome</keyword>
<sequence length="60" mass="6600">MFDLDGALLSPYRRPTSLREQVGIRGIVVVGVGKGGERGFQMAYRFNCIGKQLVKASIRS</sequence>
<gene>
    <name evidence="1" type="ORF">AWB68_04377</name>
</gene>
<name>A0A158JW40_9BURK</name>